<dbReference type="InterPro" id="IPR001173">
    <property type="entry name" value="Glyco_trans_2-like"/>
</dbReference>
<reference evidence="5 6" key="1">
    <citation type="journal article" date="2015" name="Nature">
        <title>rRNA introns, odd ribosomes, and small enigmatic genomes across a large radiation of phyla.</title>
        <authorList>
            <person name="Brown C.T."/>
            <person name="Hug L.A."/>
            <person name="Thomas B.C."/>
            <person name="Sharon I."/>
            <person name="Castelle C.J."/>
            <person name="Singh A."/>
            <person name="Wilkins M.J."/>
            <person name="Williams K.H."/>
            <person name="Banfield J.F."/>
        </authorList>
    </citation>
    <scope>NUCLEOTIDE SEQUENCE [LARGE SCALE GENOMIC DNA]</scope>
</reference>
<dbReference type="InterPro" id="IPR029044">
    <property type="entry name" value="Nucleotide-diphossugar_trans"/>
</dbReference>
<feature type="domain" description="Glycosyltransferase 2-like" evidence="4">
    <location>
        <begin position="43"/>
        <end position="183"/>
    </location>
</feature>
<evidence type="ECO:0000256" key="3">
    <source>
        <dbReference type="ARBA" id="ARBA00022679"/>
    </source>
</evidence>
<name>A0A0G0Y380_9BACT</name>
<proteinExistence type="inferred from homology"/>
<protein>
    <submittedName>
        <fullName evidence="5">Glycosyl transferase, group 2 family protein</fullName>
    </submittedName>
</protein>
<gene>
    <name evidence="5" type="ORF">UU93_C0022G0013</name>
</gene>
<sequence length="315" mass="35860">MNIEKLVLDGNLDLDTYPVEKLIQPPNWQIITGENPRDSKFHVIIPAKNEEVAIRSILQNIVRQKLPNESSLIIDVILNGTTDGTADVIEGFNQEFIQNSEDKNVSNRTIRCFSVKEKGKIPALNFGRHNTQSDILINVDADVFPTDNSIAKIYSLLKSNPKCATASVLSRIANVKNGVSVLRGMQEYYDAITRDNGAIIGKFYAYKTSMFPDFPEDIMSNDTWLEFTSIQNYGIESVKFLGQKSESDVAVYYHATSSSLEYLQQLLRWESGFQCLMRQHPELWEACHLADRIEIPKKITGIMRMLQDKYQDILR</sequence>
<dbReference type="STRING" id="1618356.UU93_C0022G0013"/>
<evidence type="ECO:0000256" key="1">
    <source>
        <dbReference type="ARBA" id="ARBA00006739"/>
    </source>
</evidence>
<comment type="caution">
    <text evidence="5">The sequence shown here is derived from an EMBL/GenBank/DDBJ whole genome shotgun (WGS) entry which is preliminary data.</text>
</comment>
<keyword evidence="3 5" id="KW-0808">Transferase</keyword>
<dbReference type="PANTHER" id="PTHR43630">
    <property type="entry name" value="POLY-BETA-1,6-N-ACETYL-D-GLUCOSAMINE SYNTHASE"/>
    <property type="match status" value="1"/>
</dbReference>
<dbReference type="Proteomes" id="UP000034160">
    <property type="component" value="Unassembled WGS sequence"/>
</dbReference>
<dbReference type="Gene3D" id="3.90.550.10">
    <property type="entry name" value="Spore Coat Polysaccharide Biosynthesis Protein SpsA, Chain A"/>
    <property type="match status" value="1"/>
</dbReference>
<organism evidence="5 6">
    <name type="scientific">Candidatus Amesbacteria bacterium GW2011_GWA2_42_12</name>
    <dbReference type="NCBI Taxonomy" id="1618356"/>
    <lineage>
        <taxon>Bacteria</taxon>
        <taxon>Candidatus Amesiibacteriota</taxon>
    </lineage>
</organism>
<dbReference type="AlphaFoldDB" id="A0A0G0Y380"/>
<evidence type="ECO:0000259" key="4">
    <source>
        <dbReference type="Pfam" id="PF00535"/>
    </source>
</evidence>
<dbReference type="SUPFAM" id="SSF53448">
    <property type="entry name" value="Nucleotide-diphospho-sugar transferases"/>
    <property type="match status" value="1"/>
</dbReference>
<accession>A0A0G0Y380</accession>
<evidence type="ECO:0000313" key="6">
    <source>
        <dbReference type="Proteomes" id="UP000034160"/>
    </source>
</evidence>
<dbReference type="GO" id="GO:0016757">
    <property type="term" value="F:glycosyltransferase activity"/>
    <property type="evidence" value="ECO:0007669"/>
    <property type="project" value="UniProtKB-KW"/>
</dbReference>
<dbReference type="EMBL" id="LCCN01000022">
    <property type="protein sequence ID" value="KKS31117.1"/>
    <property type="molecule type" value="Genomic_DNA"/>
</dbReference>
<dbReference type="Pfam" id="PF00535">
    <property type="entry name" value="Glycos_transf_2"/>
    <property type="match status" value="1"/>
</dbReference>
<evidence type="ECO:0000313" key="5">
    <source>
        <dbReference type="EMBL" id="KKS31117.1"/>
    </source>
</evidence>
<comment type="similarity">
    <text evidence="1">Belongs to the glycosyltransferase 2 family.</text>
</comment>
<dbReference type="PANTHER" id="PTHR43630:SF1">
    <property type="entry name" value="POLY-BETA-1,6-N-ACETYL-D-GLUCOSAMINE SYNTHASE"/>
    <property type="match status" value="1"/>
</dbReference>
<keyword evidence="2" id="KW-0328">Glycosyltransferase</keyword>
<evidence type="ECO:0000256" key="2">
    <source>
        <dbReference type="ARBA" id="ARBA00022676"/>
    </source>
</evidence>